<dbReference type="InterPro" id="IPR009011">
    <property type="entry name" value="Man6P_isomerase_rcpt-bd_dom_sf"/>
</dbReference>
<evidence type="ECO:0000313" key="12">
    <source>
        <dbReference type="Proteomes" id="UP000308730"/>
    </source>
</evidence>
<reference evidence="11 12" key="1">
    <citation type="submission" date="2019-02" db="EMBL/GenBank/DDBJ databases">
        <title>Genome sequencing of the rare red list fungi Antrodiella citrinella (Flaviporus citrinellus).</title>
        <authorList>
            <person name="Buettner E."/>
            <person name="Kellner H."/>
        </authorList>
    </citation>
    <scope>NUCLEOTIDE SEQUENCE [LARGE SCALE GENOMIC DNA]</scope>
    <source>
        <strain evidence="11 12">DSM 108506</strain>
    </source>
</reference>
<dbReference type="GO" id="GO:0030970">
    <property type="term" value="P:retrograde protein transport, ER to cytosol"/>
    <property type="evidence" value="ECO:0007669"/>
    <property type="project" value="TreeGrafter"/>
</dbReference>
<dbReference type="GO" id="GO:0005789">
    <property type="term" value="C:endoplasmic reticulum membrane"/>
    <property type="evidence" value="ECO:0007669"/>
    <property type="project" value="UniProtKB-SubCell"/>
</dbReference>
<evidence type="ECO:0000256" key="9">
    <source>
        <dbReference type="SAM" id="SignalP"/>
    </source>
</evidence>
<feature type="compositionally biased region" description="Basic and acidic residues" evidence="8">
    <location>
        <begin position="418"/>
        <end position="439"/>
    </location>
</feature>
<keyword evidence="4 9" id="KW-0732">Signal</keyword>
<keyword evidence="7" id="KW-1015">Disulfide bond</keyword>
<name>A0A4S4N4J3_9APHY</name>
<keyword evidence="6" id="KW-0256">Endoplasmic reticulum</keyword>
<evidence type="ECO:0000256" key="5">
    <source>
        <dbReference type="ARBA" id="ARBA00022734"/>
    </source>
</evidence>
<evidence type="ECO:0000259" key="10">
    <source>
        <dbReference type="PROSITE" id="PS51914"/>
    </source>
</evidence>
<dbReference type="GO" id="GO:0005788">
    <property type="term" value="C:endoplasmic reticulum lumen"/>
    <property type="evidence" value="ECO:0007669"/>
    <property type="project" value="TreeGrafter"/>
</dbReference>
<comment type="subcellular location">
    <subcellularLocation>
        <location evidence="1">Endoplasmic reticulum membrane</location>
        <topology evidence="1">Peripheral membrane protein</topology>
        <orientation evidence="1">Lumenal side</orientation>
    </subcellularLocation>
</comment>
<dbReference type="SUPFAM" id="SSF50911">
    <property type="entry name" value="Mannose 6-phosphate receptor domain"/>
    <property type="match status" value="1"/>
</dbReference>
<dbReference type="Proteomes" id="UP000308730">
    <property type="component" value="Unassembled WGS sequence"/>
</dbReference>
<dbReference type="Pfam" id="PF07915">
    <property type="entry name" value="PRKCSH"/>
    <property type="match status" value="1"/>
</dbReference>
<evidence type="ECO:0000256" key="2">
    <source>
        <dbReference type="ARBA" id="ARBA00009918"/>
    </source>
</evidence>
<accession>A0A4S4N4J3</accession>
<comment type="similarity">
    <text evidence="2">Belongs to the OS-9 family.</text>
</comment>
<feature type="region of interest" description="Disordered" evidence="8">
    <location>
        <begin position="460"/>
        <end position="502"/>
    </location>
</feature>
<gene>
    <name evidence="11" type="ORF">EUX98_g229</name>
</gene>
<evidence type="ECO:0000256" key="6">
    <source>
        <dbReference type="ARBA" id="ARBA00022824"/>
    </source>
</evidence>
<feature type="compositionally biased region" description="Basic and acidic residues" evidence="8">
    <location>
        <begin position="468"/>
        <end position="481"/>
    </location>
</feature>
<comment type="caution">
    <text evidence="11">The sequence shown here is derived from an EMBL/GenBank/DDBJ whole genome shotgun (WGS) entry which is preliminary data.</text>
</comment>
<feature type="compositionally biased region" description="Basic and acidic residues" evidence="8">
    <location>
        <begin position="491"/>
        <end position="502"/>
    </location>
</feature>
<dbReference type="EMBL" id="SGPM01000002">
    <property type="protein sequence ID" value="THH33959.1"/>
    <property type="molecule type" value="Genomic_DNA"/>
</dbReference>
<dbReference type="PROSITE" id="PS51914">
    <property type="entry name" value="MRH"/>
    <property type="match status" value="1"/>
</dbReference>
<dbReference type="OrthoDB" id="448954at2759"/>
<evidence type="ECO:0000313" key="11">
    <source>
        <dbReference type="EMBL" id="THH33959.1"/>
    </source>
</evidence>
<dbReference type="AlphaFoldDB" id="A0A4S4N4J3"/>
<evidence type="ECO:0000256" key="4">
    <source>
        <dbReference type="ARBA" id="ARBA00022729"/>
    </source>
</evidence>
<organism evidence="11 12">
    <name type="scientific">Antrodiella citrinella</name>
    <dbReference type="NCBI Taxonomy" id="2447956"/>
    <lineage>
        <taxon>Eukaryota</taxon>
        <taxon>Fungi</taxon>
        <taxon>Dikarya</taxon>
        <taxon>Basidiomycota</taxon>
        <taxon>Agaricomycotina</taxon>
        <taxon>Agaricomycetes</taxon>
        <taxon>Polyporales</taxon>
        <taxon>Steccherinaceae</taxon>
        <taxon>Antrodiella</taxon>
    </lineage>
</organism>
<dbReference type="PANTHER" id="PTHR15414:SF0">
    <property type="entry name" value="ENDOPLASMIC RETICULUM LECTIN 1"/>
    <property type="match status" value="1"/>
</dbReference>
<proteinExistence type="inferred from homology"/>
<evidence type="ECO:0000256" key="3">
    <source>
        <dbReference type="ARBA" id="ARBA00018727"/>
    </source>
</evidence>
<feature type="domain" description="MRH" evidence="10">
    <location>
        <begin position="153"/>
        <end position="293"/>
    </location>
</feature>
<feature type="signal peptide" evidence="9">
    <location>
        <begin position="1"/>
        <end position="17"/>
    </location>
</feature>
<dbReference type="Gene3D" id="2.70.130.10">
    <property type="entry name" value="Mannose-6-phosphate receptor binding domain"/>
    <property type="match status" value="1"/>
</dbReference>
<dbReference type="InterPro" id="IPR045149">
    <property type="entry name" value="OS-9-like"/>
</dbReference>
<protein>
    <recommendedName>
        <fullName evidence="3">Protein OS-9 homolog</fullName>
    </recommendedName>
</protein>
<sequence>MLAFALIPASLLALVSARLHHSRVPEDPYAFPKYRVTFLNGLPILNDTVQRWMHDGLRGGEAEFLDQPWDHSPWQSNPLKGIEGAQGQQQAVIAPPPKSSPNISLELMKFGRNQYLCLIPPPPEEPVPPPPIDESSDQVTPGHTWSLLQPLSGTCLYHRHGWFTYSYCHNSHVRQFREMQTRQYTSDWKPEEDPEWEAYTLGRAPPTLDPGADLTVAEEAALAANVELARGPRARYLVQRWGDGTLCDKTGRKREIEVQFHCSMTTPDSIVFIKETTTCHYILHIATPRLCGEPGFKNPAEAYEAADRTLPPADHPYKIPKQAKRPPPQVIAAAAEDGNTGKGGKGLTGAEKALAEILSEKPEFVRKALEKFMAEKDLKSGSAVVINDGEDGDEFVIELLLDEEEDGIPVGPPSTEGGGDKEEGKTETNPKEEQEKVKTLPEIIEMMRVQQKKLETLKGTLASTMEQEQQKKASDGKDTAAGKKGAAPQRAYDRVDRRRVEP</sequence>
<evidence type="ECO:0000256" key="8">
    <source>
        <dbReference type="SAM" id="MobiDB-lite"/>
    </source>
</evidence>
<keyword evidence="12" id="KW-1185">Reference proteome</keyword>
<feature type="chain" id="PRO_5020303637" description="Protein OS-9 homolog" evidence="9">
    <location>
        <begin position="18"/>
        <end position="502"/>
    </location>
</feature>
<keyword evidence="5" id="KW-0430">Lectin</keyword>
<feature type="region of interest" description="Disordered" evidence="8">
    <location>
        <begin position="403"/>
        <end position="442"/>
    </location>
</feature>
<dbReference type="InterPro" id="IPR044865">
    <property type="entry name" value="MRH_dom"/>
</dbReference>
<evidence type="ECO:0000256" key="7">
    <source>
        <dbReference type="ARBA" id="ARBA00023157"/>
    </source>
</evidence>
<evidence type="ECO:0000256" key="1">
    <source>
        <dbReference type="ARBA" id="ARBA00004367"/>
    </source>
</evidence>
<dbReference type="GO" id="GO:0030246">
    <property type="term" value="F:carbohydrate binding"/>
    <property type="evidence" value="ECO:0007669"/>
    <property type="project" value="UniProtKB-KW"/>
</dbReference>
<dbReference type="PANTHER" id="PTHR15414">
    <property type="entry name" value="OS-9-RELATED"/>
    <property type="match status" value="1"/>
</dbReference>
<dbReference type="InterPro" id="IPR012913">
    <property type="entry name" value="OS9-like_dom"/>
</dbReference>
<dbReference type="GO" id="GO:0030968">
    <property type="term" value="P:endoplasmic reticulum unfolded protein response"/>
    <property type="evidence" value="ECO:0007669"/>
    <property type="project" value="InterPro"/>
</dbReference>